<dbReference type="AlphaFoldDB" id="A0A2X0QEW4"/>
<proteinExistence type="predicted"/>
<protein>
    <submittedName>
        <fullName evidence="1">Uncharacterized protein</fullName>
    </submittedName>
</protein>
<sequence>MLLTTIFNLLQKQKKYVIMRIELCITIVTSCNDFVTKNSQNKISFN</sequence>
<dbReference type="Proteomes" id="UP000270190">
    <property type="component" value="Unassembled WGS sequence"/>
</dbReference>
<dbReference type="EMBL" id="OUNC01000005">
    <property type="protein sequence ID" value="SPP27274.1"/>
    <property type="molecule type" value="Genomic_DNA"/>
</dbReference>
<gene>
    <name evidence="1" type="ORF">BTBSAS_130054</name>
</gene>
<reference evidence="2" key="1">
    <citation type="submission" date="2018-04" db="EMBL/GenBank/DDBJ databases">
        <authorList>
            <person name="Illikoud N."/>
        </authorList>
    </citation>
    <scope>NUCLEOTIDE SEQUENCE [LARGE SCALE GENOMIC DNA]</scope>
</reference>
<evidence type="ECO:0000313" key="2">
    <source>
        <dbReference type="Proteomes" id="UP000270190"/>
    </source>
</evidence>
<organism evidence="1 2">
    <name type="scientific">Brochothrix thermosphacta</name>
    <name type="common">Microbacterium thermosphactum</name>
    <dbReference type="NCBI Taxonomy" id="2756"/>
    <lineage>
        <taxon>Bacteria</taxon>
        <taxon>Bacillati</taxon>
        <taxon>Bacillota</taxon>
        <taxon>Bacilli</taxon>
        <taxon>Bacillales</taxon>
        <taxon>Listeriaceae</taxon>
        <taxon>Brochothrix</taxon>
    </lineage>
</organism>
<name>A0A2X0QEW4_BROTH</name>
<accession>A0A2X0QEW4</accession>
<evidence type="ECO:0000313" key="1">
    <source>
        <dbReference type="EMBL" id="SPP27274.1"/>
    </source>
</evidence>